<sequence length="148" mass="16395">MATKAAFLAAFLLVLVAGDLAHGHTVPPLRRGTRSHDWMQGKKGGPPSGIQPSDAAAAHLRAISSMQKGRGLCIIALIIFGWYSKMGHIKRSKQRKPNRTFPSFLAWRKASSSRLCRDSSSRRFLRTLHEKRSHHRASMHAMALTVTS</sequence>
<name>A0A8I7BHR9_HORVV</name>
<dbReference type="Proteomes" id="UP000011116">
    <property type="component" value="Chromosome 6H"/>
</dbReference>
<keyword evidence="4" id="KW-1185">Reference proteome</keyword>
<proteinExistence type="predicted"/>
<evidence type="ECO:0000256" key="2">
    <source>
        <dbReference type="SAM" id="SignalP"/>
    </source>
</evidence>
<feature type="region of interest" description="Disordered" evidence="1">
    <location>
        <begin position="26"/>
        <end position="53"/>
    </location>
</feature>
<reference evidence="3" key="3">
    <citation type="submission" date="2022-01" db="UniProtKB">
        <authorList>
            <consortium name="EnsemblPlants"/>
        </authorList>
    </citation>
    <scope>IDENTIFICATION</scope>
    <source>
        <strain evidence="3">subsp. vulgare</strain>
    </source>
</reference>
<accession>A0A8I7BHR9</accession>
<feature type="chain" id="PRO_5035295177" evidence="2">
    <location>
        <begin position="24"/>
        <end position="148"/>
    </location>
</feature>
<organism evidence="3 4">
    <name type="scientific">Hordeum vulgare subsp. vulgare</name>
    <name type="common">Domesticated barley</name>
    <dbReference type="NCBI Taxonomy" id="112509"/>
    <lineage>
        <taxon>Eukaryota</taxon>
        <taxon>Viridiplantae</taxon>
        <taxon>Streptophyta</taxon>
        <taxon>Embryophyta</taxon>
        <taxon>Tracheophyta</taxon>
        <taxon>Spermatophyta</taxon>
        <taxon>Magnoliopsida</taxon>
        <taxon>Liliopsida</taxon>
        <taxon>Poales</taxon>
        <taxon>Poaceae</taxon>
        <taxon>BOP clade</taxon>
        <taxon>Pooideae</taxon>
        <taxon>Triticodae</taxon>
        <taxon>Triticeae</taxon>
        <taxon>Hordeinae</taxon>
        <taxon>Hordeum</taxon>
    </lineage>
</organism>
<reference evidence="4" key="1">
    <citation type="journal article" date="2012" name="Nature">
        <title>A physical, genetic and functional sequence assembly of the barley genome.</title>
        <authorList>
            <consortium name="The International Barley Genome Sequencing Consortium"/>
            <person name="Mayer K.F."/>
            <person name="Waugh R."/>
            <person name="Brown J.W."/>
            <person name="Schulman A."/>
            <person name="Langridge P."/>
            <person name="Platzer M."/>
            <person name="Fincher G.B."/>
            <person name="Muehlbauer G.J."/>
            <person name="Sato K."/>
            <person name="Close T.J."/>
            <person name="Wise R.P."/>
            <person name="Stein N."/>
        </authorList>
    </citation>
    <scope>NUCLEOTIDE SEQUENCE [LARGE SCALE GENOMIC DNA]</scope>
    <source>
        <strain evidence="4">cv. Morex</strain>
    </source>
</reference>
<keyword evidence="2" id="KW-0732">Signal</keyword>
<dbReference type="EnsemblPlants" id="HORVU.MOREX.r3.6HG0627660.1">
    <property type="protein sequence ID" value="HORVU.MOREX.r3.6HG0627660.1"/>
    <property type="gene ID" value="HORVU.MOREX.r3.6HG0627660"/>
</dbReference>
<evidence type="ECO:0000313" key="3">
    <source>
        <dbReference type="EnsemblPlants" id="HORVU.MOREX.r3.6HG0627660.1"/>
    </source>
</evidence>
<evidence type="ECO:0000313" key="4">
    <source>
        <dbReference type="Proteomes" id="UP000011116"/>
    </source>
</evidence>
<dbReference type="AlphaFoldDB" id="A0A8I7BHR9"/>
<feature type="signal peptide" evidence="2">
    <location>
        <begin position="1"/>
        <end position="23"/>
    </location>
</feature>
<evidence type="ECO:0000256" key="1">
    <source>
        <dbReference type="SAM" id="MobiDB-lite"/>
    </source>
</evidence>
<dbReference type="Gramene" id="HORVU.MOREX.r3.6HG0627660.1">
    <property type="protein sequence ID" value="HORVU.MOREX.r3.6HG0627660.1"/>
    <property type="gene ID" value="HORVU.MOREX.r3.6HG0627660"/>
</dbReference>
<reference evidence="3" key="2">
    <citation type="submission" date="2020-10" db="EMBL/GenBank/DDBJ databases">
        <authorList>
            <person name="Scholz U."/>
            <person name="Mascher M."/>
            <person name="Fiebig A."/>
        </authorList>
    </citation>
    <scope>NUCLEOTIDE SEQUENCE [LARGE SCALE GENOMIC DNA]</scope>
    <source>
        <strain evidence="3">cv. Morex</strain>
    </source>
</reference>
<protein>
    <submittedName>
        <fullName evidence="3">Uncharacterized protein</fullName>
    </submittedName>
</protein>